<sequence length="433" mass="49507">MKLPKSVQETIGQAETELAGHPKLLRMFKQCFPNTLETTTRLMDDGTAFVFTGDIPAMWLRDSSAQVRPYLPLAAGDPELGRIIEGLVKRQIRCILIDPYANAFNEADNNNRYEDDLTELDEISPWVWERKYEIDSLCYPIQIGYLYWKHTGSTAIFDDAFKQAAARIIRLWRTEQNHFEQSPYRFTRLTGPKIDTLRNNGMGMPVNYTGMTWSGFRPSDDACTFGYLIPANMFASVVLGYMAEIAEDVYGDSKWKEEAAALKEEIDHGIRTYGIYRHPVYGEMYAYETDGFGNYNLMDDANVPSLLSIPYLGYTEKDDPVYLNTRRFILSKDNPYYFEGSRAKGIGSPHTPPQYIWHISLVMQALTSTDSGEIAEVVRTLVETDGDTGYMHEGFDVNDPANYTRAWFAWANTLFGELIHTLMKEKRIQEVCP</sequence>
<dbReference type="Pfam" id="PF06824">
    <property type="entry name" value="Glyco_hydro_125"/>
    <property type="match status" value="1"/>
</dbReference>
<dbReference type="Gene3D" id="1.50.10.10">
    <property type="match status" value="1"/>
</dbReference>
<dbReference type="RefSeq" id="WP_378081100.1">
    <property type="nucleotide sequence ID" value="NZ_JBHSMH010000004.1"/>
</dbReference>
<dbReference type="EMBL" id="JBHSMH010000004">
    <property type="protein sequence ID" value="MFC5467385.1"/>
    <property type="molecule type" value="Genomic_DNA"/>
</dbReference>
<dbReference type="SUPFAM" id="SSF48208">
    <property type="entry name" value="Six-hairpin glycosidases"/>
    <property type="match status" value="1"/>
</dbReference>
<keyword evidence="2" id="KW-1185">Reference proteome</keyword>
<evidence type="ECO:0000313" key="2">
    <source>
        <dbReference type="Proteomes" id="UP001596105"/>
    </source>
</evidence>
<protein>
    <submittedName>
        <fullName evidence="1">Glycoside hydrolase family 125 protein</fullName>
    </submittedName>
</protein>
<proteinExistence type="predicted"/>
<dbReference type="PIRSF" id="PIRSF028846">
    <property type="entry name" value="UCP028846"/>
    <property type="match status" value="1"/>
</dbReference>
<comment type="caution">
    <text evidence="1">The sequence shown here is derived from an EMBL/GenBank/DDBJ whole genome shotgun (WGS) entry which is preliminary data.</text>
</comment>
<dbReference type="Proteomes" id="UP001596105">
    <property type="component" value="Unassembled WGS sequence"/>
</dbReference>
<organism evidence="1 2">
    <name type="scientific">Cohnella suwonensis</name>
    <dbReference type="NCBI Taxonomy" id="696072"/>
    <lineage>
        <taxon>Bacteria</taxon>
        <taxon>Bacillati</taxon>
        <taxon>Bacillota</taxon>
        <taxon>Bacilli</taxon>
        <taxon>Bacillales</taxon>
        <taxon>Paenibacillaceae</taxon>
        <taxon>Cohnella</taxon>
    </lineage>
</organism>
<dbReference type="GO" id="GO:0016787">
    <property type="term" value="F:hydrolase activity"/>
    <property type="evidence" value="ECO:0007669"/>
    <property type="project" value="UniProtKB-KW"/>
</dbReference>
<dbReference type="InterPro" id="IPR008313">
    <property type="entry name" value="GH125"/>
</dbReference>
<evidence type="ECO:0000313" key="1">
    <source>
        <dbReference type="EMBL" id="MFC5467385.1"/>
    </source>
</evidence>
<dbReference type="InterPro" id="IPR012341">
    <property type="entry name" value="6hp_glycosidase-like_sf"/>
</dbReference>
<dbReference type="PANTHER" id="PTHR31047">
    <property type="entry name" value="MEIOTICALLY UP-REGULATED GENE 157 PROTEIN"/>
    <property type="match status" value="1"/>
</dbReference>
<dbReference type="SMART" id="SM01149">
    <property type="entry name" value="DUF1237"/>
    <property type="match status" value="1"/>
</dbReference>
<dbReference type="InterPro" id="IPR008928">
    <property type="entry name" value="6-hairpin_glycosidase_sf"/>
</dbReference>
<name>A0ABW0LNB4_9BACL</name>
<gene>
    <name evidence="1" type="ORF">ACFPPD_01560</name>
</gene>
<dbReference type="PANTHER" id="PTHR31047:SF0">
    <property type="entry name" value="MEIOTICALLY UP-REGULATED GENE 157 PROTEIN"/>
    <property type="match status" value="1"/>
</dbReference>
<accession>A0ABW0LNB4</accession>
<reference evidence="2" key="1">
    <citation type="journal article" date="2019" name="Int. J. Syst. Evol. Microbiol.">
        <title>The Global Catalogue of Microorganisms (GCM) 10K type strain sequencing project: providing services to taxonomists for standard genome sequencing and annotation.</title>
        <authorList>
            <consortium name="The Broad Institute Genomics Platform"/>
            <consortium name="The Broad Institute Genome Sequencing Center for Infectious Disease"/>
            <person name="Wu L."/>
            <person name="Ma J."/>
        </authorList>
    </citation>
    <scope>NUCLEOTIDE SEQUENCE [LARGE SCALE GENOMIC DNA]</scope>
    <source>
        <strain evidence="2">CCUG 57113</strain>
    </source>
</reference>
<keyword evidence="1" id="KW-0378">Hydrolase</keyword>